<protein>
    <submittedName>
        <fullName evidence="3">Bifunctional oligoribonuclease and PAP phosphatase NrnA</fullName>
    </submittedName>
</protein>
<dbReference type="InterPro" id="IPR038763">
    <property type="entry name" value="DHH_sf"/>
</dbReference>
<dbReference type="InterPro" id="IPR001667">
    <property type="entry name" value="DDH_dom"/>
</dbReference>
<reference evidence="3 4" key="1">
    <citation type="journal article" date="2022" name="Front. Microbiol.">
        <title>Male-killing mechanisms vary between Spiroplasma species.</title>
        <authorList>
            <person name="Arai H."/>
            <person name="Inoue M."/>
            <person name="Kageyama D."/>
        </authorList>
    </citation>
    <scope>NUCLEOTIDE SEQUENCE [LARGE SCALE GENOMIC DNA]</scope>
    <source>
        <strain evidence="4">sHm</strain>
    </source>
</reference>
<evidence type="ECO:0000259" key="2">
    <source>
        <dbReference type="Pfam" id="PF02272"/>
    </source>
</evidence>
<dbReference type="RefSeq" id="WP_281749195.1">
    <property type="nucleotide sequence ID" value="NZ_AP026933.1"/>
</dbReference>
<dbReference type="Proteomes" id="UP001163387">
    <property type="component" value="Chromosome"/>
</dbReference>
<dbReference type="PANTHER" id="PTHR47618:SF1">
    <property type="entry name" value="BIFUNCTIONAL OLIGORIBONUCLEASE AND PAP PHOSPHATASE NRNA"/>
    <property type="match status" value="1"/>
</dbReference>
<dbReference type="InterPro" id="IPR003156">
    <property type="entry name" value="DHHA1_dom"/>
</dbReference>
<dbReference type="PANTHER" id="PTHR47618">
    <property type="entry name" value="BIFUNCTIONAL OLIGORIBONUCLEASE AND PAP PHOSPHATASE NRNA"/>
    <property type="match status" value="1"/>
</dbReference>
<dbReference type="Gene3D" id="3.10.310.30">
    <property type="match status" value="1"/>
</dbReference>
<evidence type="ECO:0000259" key="1">
    <source>
        <dbReference type="Pfam" id="PF01368"/>
    </source>
</evidence>
<dbReference type="InterPro" id="IPR051319">
    <property type="entry name" value="Oligoribo/pAp-PDE_c-di-AMP_PDE"/>
</dbReference>
<gene>
    <name evidence="3" type="primary">nrnA</name>
    <name evidence="3" type="ORF">SHM_06960</name>
</gene>
<accession>A0ABM8BT63</accession>
<evidence type="ECO:0000313" key="3">
    <source>
        <dbReference type="EMBL" id="BDT03050.1"/>
    </source>
</evidence>
<evidence type="ECO:0000313" key="4">
    <source>
        <dbReference type="Proteomes" id="UP001163387"/>
    </source>
</evidence>
<dbReference type="Pfam" id="PF02272">
    <property type="entry name" value="DHHA1"/>
    <property type="match status" value="1"/>
</dbReference>
<feature type="domain" description="DDH" evidence="1">
    <location>
        <begin position="21"/>
        <end position="141"/>
    </location>
</feature>
<dbReference type="SUPFAM" id="SSF64182">
    <property type="entry name" value="DHH phosphoesterases"/>
    <property type="match status" value="1"/>
</dbReference>
<sequence>MNKFKKEAQAIYELIKISNPIIIHCHINPDGDALGSQWGLKKIIEDNFENKKVLVPGETNEHMASLFPQPTFVKKEDYENALVIVTDTANRERISGEFWEEGKKIIKIDHHPIVDKYGDIDLIEEKASAACQVVAKWAQVLNLKVSALAARNLFLGLVTDSGRFLYRSVNEETFQIASFLVKQNFNLLDLYQSLYIQNLKIARLKGYILSNFKITDNGVAYIIFNDKIITDLQTKIITQNKILNIKGEVVLTREDLTSQVNVMSNIDGIKIWLIAAYDQMNSKIKVSVRSARWIINDTIAKFGGGGHQTAAGAYLQNINEVEKLIDSLDKITSKSPELTNN</sequence>
<dbReference type="Pfam" id="PF01368">
    <property type="entry name" value="DHH"/>
    <property type="match status" value="1"/>
</dbReference>
<dbReference type="EMBL" id="AP026933">
    <property type="protein sequence ID" value="BDT03050.1"/>
    <property type="molecule type" value="Genomic_DNA"/>
</dbReference>
<keyword evidence="4" id="KW-1185">Reference proteome</keyword>
<name>A0ABM8BT63_9MOLU</name>
<feature type="domain" description="DHHA1" evidence="2">
    <location>
        <begin position="252"/>
        <end position="332"/>
    </location>
</feature>
<proteinExistence type="predicted"/>
<dbReference type="Gene3D" id="3.90.1640.10">
    <property type="entry name" value="inorganic pyrophosphatase (n-terminal core)"/>
    <property type="match status" value="1"/>
</dbReference>
<organism evidence="3 4">
    <name type="scientific">Spiroplasma ixodetis</name>
    <dbReference type="NCBI Taxonomy" id="2141"/>
    <lineage>
        <taxon>Bacteria</taxon>
        <taxon>Bacillati</taxon>
        <taxon>Mycoplasmatota</taxon>
        <taxon>Mollicutes</taxon>
        <taxon>Entomoplasmatales</taxon>
        <taxon>Spiroplasmataceae</taxon>
        <taxon>Spiroplasma</taxon>
    </lineage>
</organism>